<dbReference type="Proteomes" id="UP000095282">
    <property type="component" value="Unplaced"/>
</dbReference>
<proteinExistence type="predicted"/>
<keyword evidence="2" id="KW-1185">Reference proteome</keyword>
<reference evidence="3" key="1">
    <citation type="submission" date="2016-11" db="UniProtKB">
        <authorList>
            <consortium name="WormBaseParasite"/>
        </authorList>
    </citation>
    <scope>IDENTIFICATION</scope>
</reference>
<keyword evidence="1" id="KW-0472">Membrane</keyword>
<dbReference type="STRING" id="1561998.A0A1I7UPW5"/>
<accession>A0A1I7UPW5</accession>
<organism evidence="2 3">
    <name type="scientific">Caenorhabditis tropicalis</name>
    <dbReference type="NCBI Taxonomy" id="1561998"/>
    <lineage>
        <taxon>Eukaryota</taxon>
        <taxon>Metazoa</taxon>
        <taxon>Ecdysozoa</taxon>
        <taxon>Nematoda</taxon>
        <taxon>Chromadorea</taxon>
        <taxon>Rhabditida</taxon>
        <taxon>Rhabditina</taxon>
        <taxon>Rhabditomorpha</taxon>
        <taxon>Rhabditoidea</taxon>
        <taxon>Rhabditidae</taxon>
        <taxon>Peloderinae</taxon>
        <taxon>Caenorhabditis</taxon>
    </lineage>
</organism>
<sequence length="77" mass="8620">MDVVDERLPDNFGDFMLTFSELVTCVVFTTYATPFAILPIVLIATGCLLILVIIKTVHGEERLIRTIGLYVSGYFFS</sequence>
<dbReference type="AlphaFoldDB" id="A0A1I7UPW5"/>
<evidence type="ECO:0000313" key="2">
    <source>
        <dbReference type="Proteomes" id="UP000095282"/>
    </source>
</evidence>
<name>A0A1I7UPW5_9PELO</name>
<keyword evidence="1" id="KW-0812">Transmembrane</keyword>
<keyword evidence="1" id="KW-1133">Transmembrane helix</keyword>
<evidence type="ECO:0000313" key="3">
    <source>
        <dbReference type="WBParaSite" id="Csp11.Scaffold630.g18161.t1"/>
    </source>
</evidence>
<evidence type="ECO:0000256" key="1">
    <source>
        <dbReference type="SAM" id="Phobius"/>
    </source>
</evidence>
<dbReference type="WBParaSite" id="Csp11.Scaffold630.g18161.t1">
    <property type="protein sequence ID" value="Csp11.Scaffold630.g18161.t1"/>
    <property type="gene ID" value="Csp11.Scaffold630.g18161"/>
</dbReference>
<feature type="transmembrane region" description="Helical" evidence="1">
    <location>
        <begin position="37"/>
        <end position="57"/>
    </location>
</feature>
<protein>
    <submittedName>
        <fullName evidence="3">NADH-quinone oxidoreductase subunit N</fullName>
    </submittedName>
</protein>